<dbReference type="HAMAP" id="MF_02215">
    <property type="entry name" value="UbiJ"/>
    <property type="match status" value="1"/>
</dbReference>
<dbReference type="EMBL" id="SLWF01000043">
    <property type="protein sequence ID" value="TCN77998.1"/>
    <property type="molecule type" value="Genomic_DNA"/>
</dbReference>
<keyword evidence="1" id="KW-0831">Ubiquinone biosynthesis</keyword>
<evidence type="ECO:0000256" key="1">
    <source>
        <dbReference type="HAMAP-Rule" id="MF_02215"/>
    </source>
</evidence>
<keyword evidence="1" id="KW-0963">Cytoplasm</keyword>
<comment type="pathway">
    <text evidence="1">Cofactor biosynthesis; ubiquinone biosynthesis.</text>
</comment>
<dbReference type="PANTHER" id="PTHR38693">
    <property type="entry name" value="UBIQUINONE BIOSYNTHESIS PROTEIN UBIJ"/>
    <property type="match status" value="1"/>
</dbReference>
<evidence type="ECO:0000313" key="3">
    <source>
        <dbReference type="EMBL" id="TCN77998.1"/>
    </source>
</evidence>
<dbReference type="Proteomes" id="UP000294832">
    <property type="component" value="Unassembled WGS sequence"/>
</dbReference>
<evidence type="ECO:0000259" key="2">
    <source>
        <dbReference type="Pfam" id="PF02036"/>
    </source>
</evidence>
<dbReference type="AlphaFoldDB" id="A0A4R2F504"/>
<keyword evidence="4" id="KW-1185">Reference proteome</keyword>
<comment type="subcellular location">
    <subcellularLocation>
        <location evidence="1">Cytoplasm</location>
    </subcellularLocation>
</comment>
<sequence>MTTWSFDSQRRLLGCGALEAALAKLVQAAGNEALRLKPLHGKVFCFELKQLSWPLYLVFANEIQVLSDYQGNVDVKVIGDAADLYRLREGESLTELIKQDKLRIEGDLTLLQQFSNFLQNVRIDIAEPLSKLLGDAPTYWLTTGANRASDGCKQVLQKTWSHLGQLATEEYKVAPHKLEFIRHCDRIDELTAAVAALEQRIATLKDKISP</sequence>
<dbReference type="InterPro" id="IPR036527">
    <property type="entry name" value="SCP2_sterol-bd_dom_sf"/>
</dbReference>
<keyword evidence="3" id="KW-0830">Ubiquinone</keyword>
<dbReference type="Pfam" id="PF02036">
    <property type="entry name" value="SCP2"/>
    <property type="match status" value="1"/>
</dbReference>
<dbReference type="GO" id="GO:0006744">
    <property type="term" value="P:ubiquinone biosynthetic process"/>
    <property type="evidence" value="ECO:0007669"/>
    <property type="project" value="UniProtKB-UniRule"/>
</dbReference>
<reference evidence="3 4" key="1">
    <citation type="submission" date="2019-03" db="EMBL/GenBank/DDBJ databases">
        <title>Freshwater and sediment microbial communities from various areas in North America, analyzing microbe dynamics in response to fracking.</title>
        <authorList>
            <person name="Lamendella R."/>
        </authorList>
    </citation>
    <scope>NUCLEOTIDE SEQUENCE [LARGE SCALE GENOMIC DNA]</scope>
    <source>
        <strain evidence="3 4">74A</strain>
    </source>
</reference>
<feature type="domain" description="SCP2" evidence="2">
    <location>
        <begin position="30"/>
        <end position="119"/>
    </location>
</feature>
<dbReference type="InterPro" id="IPR003033">
    <property type="entry name" value="SCP2_sterol-bd_dom"/>
</dbReference>
<organism evidence="3 4">
    <name type="scientific">Shewanella fodinae</name>
    <dbReference type="NCBI Taxonomy" id="552357"/>
    <lineage>
        <taxon>Bacteria</taxon>
        <taxon>Pseudomonadati</taxon>
        <taxon>Pseudomonadota</taxon>
        <taxon>Gammaproteobacteria</taxon>
        <taxon>Alteromonadales</taxon>
        <taxon>Shewanellaceae</taxon>
        <taxon>Shewanella</taxon>
    </lineage>
</organism>
<dbReference type="RefSeq" id="WP_133040477.1">
    <property type="nucleotide sequence ID" value="NZ_SLWF01000043.1"/>
</dbReference>
<comment type="similarity">
    <text evidence="1">Belongs to the UbiJ family.</text>
</comment>
<dbReference type="InterPro" id="IPR038989">
    <property type="entry name" value="UbiJ"/>
</dbReference>
<accession>A0A4R2F504</accession>
<comment type="function">
    <text evidence="1">Required for ubiquinone (coenzyme Q) biosynthesis. Binds hydrophobic ubiquinone biosynthetic intermediates via its SCP2 domain and is essential for the stability of the Ubi complex. May constitute a docking platform where Ubi enzymes assemble and access their SCP2-bound polyprenyl substrates.</text>
</comment>
<dbReference type="Gene3D" id="3.30.1050.10">
    <property type="entry name" value="SCP2 sterol-binding domain"/>
    <property type="match status" value="1"/>
</dbReference>
<dbReference type="OrthoDB" id="5801225at2"/>
<name>A0A4R2F504_9GAMM</name>
<dbReference type="GO" id="GO:0005737">
    <property type="term" value="C:cytoplasm"/>
    <property type="evidence" value="ECO:0007669"/>
    <property type="project" value="UniProtKB-SubCell"/>
</dbReference>
<comment type="caution">
    <text evidence="3">The sequence shown here is derived from an EMBL/GenBank/DDBJ whole genome shotgun (WGS) entry which is preliminary data.</text>
</comment>
<dbReference type="UniPathway" id="UPA00232"/>
<gene>
    <name evidence="1" type="primary">ubiJ</name>
    <name evidence="3" type="ORF">EDC91_14313</name>
</gene>
<evidence type="ECO:0000313" key="4">
    <source>
        <dbReference type="Proteomes" id="UP000294832"/>
    </source>
</evidence>
<dbReference type="SUPFAM" id="SSF55718">
    <property type="entry name" value="SCP-like"/>
    <property type="match status" value="1"/>
</dbReference>
<dbReference type="PANTHER" id="PTHR38693:SF1">
    <property type="entry name" value="UBIQUINONE BIOSYNTHESIS ACCESSORY FACTOR UBIJ"/>
    <property type="match status" value="1"/>
</dbReference>
<proteinExistence type="inferred from homology"/>
<protein>
    <recommendedName>
        <fullName evidence="1">Ubiquinone biosynthesis accessory factor UbiJ</fullName>
    </recommendedName>
</protein>